<dbReference type="CDD" id="cd00427">
    <property type="entry name" value="Ribosomal_L29_HIP"/>
    <property type="match status" value="1"/>
</dbReference>
<organism evidence="6 7">
    <name type="scientific">Ferrovum myxofaciens</name>
    <dbReference type="NCBI Taxonomy" id="416213"/>
    <lineage>
        <taxon>Bacteria</taxon>
        <taxon>Pseudomonadati</taxon>
        <taxon>Pseudomonadota</taxon>
        <taxon>Betaproteobacteria</taxon>
        <taxon>Ferrovales</taxon>
        <taxon>Ferrovaceae</taxon>
        <taxon>Ferrovum</taxon>
    </lineage>
</organism>
<protein>
    <recommendedName>
        <fullName evidence="4 5">Large ribosomal subunit protein uL29</fullName>
    </recommendedName>
</protein>
<dbReference type="InterPro" id="IPR018254">
    <property type="entry name" value="Ribosomal_uL29_CS"/>
</dbReference>
<dbReference type="PROSITE" id="PS00579">
    <property type="entry name" value="RIBOSOMAL_L29"/>
    <property type="match status" value="1"/>
</dbReference>
<dbReference type="PANTHER" id="PTHR10916">
    <property type="entry name" value="60S RIBOSOMAL PROTEIN L35/50S RIBOSOMAL PROTEIN L29"/>
    <property type="match status" value="1"/>
</dbReference>
<dbReference type="Gene3D" id="1.10.287.310">
    <property type="match status" value="1"/>
</dbReference>
<dbReference type="STRING" id="1789004.FEMY_03250"/>
<dbReference type="GO" id="GO:0003735">
    <property type="term" value="F:structural constituent of ribosome"/>
    <property type="evidence" value="ECO:0007669"/>
    <property type="project" value="InterPro"/>
</dbReference>
<sequence length="66" mass="7478">MGMKTIDLRTKSAEELNQELINLYQARFGLKMQIATQQSNKTSELGKLRREIARVKTVIAEKGVAK</sequence>
<dbReference type="EMBL" id="LRRD01000005">
    <property type="protein sequence ID" value="KXW59099.1"/>
    <property type="molecule type" value="Genomic_DNA"/>
</dbReference>
<dbReference type="PATRIC" id="fig|1789004.3.peg.322"/>
<dbReference type="GO" id="GO:0022625">
    <property type="term" value="C:cytosolic large ribosomal subunit"/>
    <property type="evidence" value="ECO:0007669"/>
    <property type="project" value="TreeGrafter"/>
</dbReference>
<evidence type="ECO:0000313" key="6">
    <source>
        <dbReference type="EMBL" id="KXW59099.1"/>
    </source>
</evidence>
<reference evidence="6 7" key="1">
    <citation type="submission" date="2016-01" db="EMBL/GenBank/DDBJ databases">
        <title>Genome sequence of the acidophilic iron oxidising Ferrovum strain Z-31.</title>
        <authorList>
            <person name="Poehlein A."/>
            <person name="Ullrich S.R."/>
            <person name="Schloemann M."/>
            <person name="Muehling M."/>
            <person name="Daniel R."/>
        </authorList>
    </citation>
    <scope>NUCLEOTIDE SEQUENCE [LARGE SCALE GENOMIC DNA]</scope>
    <source>
        <strain evidence="6 7">Z-31</strain>
    </source>
</reference>
<name>A0A149W0T5_9PROT</name>
<dbReference type="PANTHER" id="PTHR10916:SF0">
    <property type="entry name" value="LARGE RIBOSOMAL SUBUNIT PROTEIN UL29C"/>
    <property type="match status" value="1"/>
</dbReference>
<dbReference type="Pfam" id="PF00831">
    <property type="entry name" value="Ribosomal_L29"/>
    <property type="match status" value="1"/>
</dbReference>
<evidence type="ECO:0000256" key="3">
    <source>
        <dbReference type="ARBA" id="ARBA00023274"/>
    </source>
</evidence>
<proteinExistence type="inferred from homology"/>
<evidence type="ECO:0000256" key="1">
    <source>
        <dbReference type="ARBA" id="ARBA00009254"/>
    </source>
</evidence>
<dbReference type="HAMAP" id="MF_00374">
    <property type="entry name" value="Ribosomal_uL29"/>
    <property type="match status" value="1"/>
</dbReference>
<dbReference type="NCBIfam" id="TIGR00012">
    <property type="entry name" value="L29"/>
    <property type="match status" value="1"/>
</dbReference>
<keyword evidence="3 5" id="KW-0687">Ribonucleoprotein</keyword>
<dbReference type="Proteomes" id="UP000075653">
    <property type="component" value="Unassembled WGS sequence"/>
</dbReference>
<dbReference type="InterPro" id="IPR001854">
    <property type="entry name" value="Ribosomal_uL29"/>
</dbReference>
<dbReference type="InterPro" id="IPR050063">
    <property type="entry name" value="Ribosomal_protein_uL29"/>
</dbReference>
<dbReference type="AlphaFoldDB" id="A0A149W0T5"/>
<evidence type="ECO:0000256" key="2">
    <source>
        <dbReference type="ARBA" id="ARBA00022980"/>
    </source>
</evidence>
<dbReference type="SUPFAM" id="SSF46561">
    <property type="entry name" value="Ribosomal protein L29 (L29p)"/>
    <property type="match status" value="1"/>
</dbReference>
<accession>A0A149W0T5</accession>
<keyword evidence="7" id="KW-1185">Reference proteome</keyword>
<comment type="caution">
    <text evidence="6">The sequence shown here is derived from an EMBL/GenBank/DDBJ whole genome shotgun (WGS) entry which is preliminary data.</text>
</comment>
<dbReference type="GO" id="GO:0006412">
    <property type="term" value="P:translation"/>
    <property type="evidence" value="ECO:0007669"/>
    <property type="project" value="UniProtKB-UniRule"/>
</dbReference>
<keyword evidence="2 5" id="KW-0689">Ribosomal protein</keyword>
<comment type="similarity">
    <text evidence="1 5">Belongs to the universal ribosomal protein uL29 family.</text>
</comment>
<evidence type="ECO:0000256" key="5">
    <source>
        <dbReference type="HAMAP-Rule" id="MF_00374"/>
    </source>
</evidence>
<dbReference type="InterPro" id="IPR036049">
    <property type="entry name" value="Ribosomal_uL29_sf"/>
</dbReference>
<evidence type="ECO:0000256" key="4">
    <source>
        <dbReference type="ARBA" id="ARBA00035204"/>
    </source>
</evidence>
<gene>
    <name evidence="5 6" type="primary">rpmC</name>
    <name evidence="6" type="ORF">FEMY_03250</name>
</gene>
<evidence type="ECO:0000313" key="7">
    <source>
        <dbReference type="Proteomes" id="UP000075653"/>
    </source>
</evidence>